<keyword evidence="3" id="KW-0238">DNA-binding</keyword>
<dbReference type="Pfam" id="PF00126">
    <property type="entry name" value="HTH_1"/>
    <property type="match status" value="1"/>
</dbReference>
<accession>A0ABP8HY08</accession>
<evidence type="ECO:0000256" key="3">
    <source>
        <dbReference type="ARBA" id="ARBA00023125"/>
    </source>
</evidence>
<dbReference type="PANTHER" id="PTHR30126">
    <property type="entry name" value="HTH-TYPE TRANSCRIPTIONAL REGULATOR"/>
    <property type="match status" value="1"/>
</dbReference>
<evidence type="ECO:0000313" key="6">
    <source>
        <dbReference type="EMBL" id="GAA4347224.1"/>
    </source>
</evidence>
<dbReference type="PROSITE" id="PS50931">
    <property type="entry name" value="HTH_LYSR"/>
    <property type="match status" value="1"/>
</dbReference>
<dbReference type="InterPro" id="IPR036390">
    <property type="entry name" value="WH_DNA-bd_sf"/>
</dbReference>
<reference evidence="7" key="1">
    <citation type="journal article" date="2019" name="Int. J. Syst. Evol. Microbiol.">
        <title>The Global Catalogue of Microorganisms (GCM) 10K type strain sequencing project: providing services to taxonomists for standard genome sequencing and annotation.</title>
        <authorList>
            <consortium name="The Broad Institute Genomics Platform"/>
            <consortium name="The Broad Institute Genome Sequencing Center for Infectious Disease"/>
            <person name="Wu L."/>
            <person name="Ma J."/>
        </authorList>
    </citation>
    <scope>NUCLEOTIDE SEQUENCE [LARGE SCALE GENOMIC DNA]</scope>
    <source>
        <strain evidence="7">JCM 17804</strain>
    </source>
</reference>
<name>A0ABP8HY08_9BURK</name>
<keyword evidence="7" id="KW-1185">Reference proteome</keyword>
<dbReference type="InterPro" id="IPR036388">
    <property type="entry name" value="WH-like_DNA-bd_sf"/>
</dbReference>
<dbReference type="Proteomes" id="UP001500975">
    <property type="component" value="Unassembled WGS sequence"/>
</dbReference>
<protein>
    <recommendedName>
        <fullName evidence="5">HTH lysR-type domain-containing protein</fullName>
    </recommendedName>
</protein>
<evidence type="ECO:0000256" key="1">
    <source>
        <dbReference type="ARBA" id="ARBA00009437"/>
    </source>
</evidence>
<organism evidence="6 7">
    <name type="scientific">Variovorax defluvii</name>
    <dbReference type="NCBI Taxonomy" id="913761"/>
    <lineage>
        <taxon>Bacteria</taxon>
        <taxon>Pseudomonadati</taxon>
        <taxon>Pseudomonadota</taxon>
        <taxon>Betaproteobacteria</taxon>
        <taxon>Burkholderiales</taxon>
        <taxon>Comamonadaceae</taxon>
        <taxon>Variovorax</taxon>
    </lineage>
</organism>
<proteinExistence type="inferred from homology"/>
<sequence>MQFNLARIDLVSLRLAVLCSETGSLSAASRRAHCSVSAASERLSALEEALGQRLFVRDHRGLRITAAGELLVRHGALILESLQLLHGQLAAPELATAALEARQDAE</sequence>
<evidence type="ECO:0000256" key="2">
    <source>
        <dbReference type="ARBA" id="ARBA00023015"/>
    </source>
</evidence>
<evidence type="ECO:0000256" key="4">
    <source>
        <dbReference type="ARBA" id="ARBA00023163"/>
    </source>
</evidence>
<evidence type="ECO:0000313" key="7">
    <source>
        <dbReference type="Proteomes" id="UP001500975"/>
    </source>
</evidence>
<dbReference type="SUPFAM" id="SSF46785">
    <property type="entry name" value="Winged helix' DNA-binding domain"/>
    <property type="match status" value="1"/>
</dbReference>
<keyword evidence="2" id="KW-0805">Transcription regulation</keyword>
<comment type="similarity">
    <text evidence="1">Belongs to the LysR transcriptional regulatory family.</text>
</comment>
<feature type="domain" description="HTH lysR-type" evidence="5">
    <location>
        <begin position="8"/>
        <end position="65"/>
    </location>
</feature>
<comment type="caution">
    <text evidence="6">The sequence shown here is derived from an EMBL/GenBank/DDBJ whole genome shotgun (WGS) entry which is preliminary data.</text>
</comment>
<evidence type="ECO:0000259" key="5">
    <source>
        <dbReference type="PROSITE" id="PS50931"/>
    </source>
</evidence>
<dbReference type="RefSeq" id="WP_345539118.1">
    <property type="nucleotide sequence ID" value="NZ_BAABGJ010000046.1"/>
</dbReference>
<dbReference type="EMBL" id="BAABGJ010000046">
    <property type="protein sequence ID" value="GAA4347224.1"/>
    <property type="molecule type" value="Genomic_DNA"/>
</dbReference>
<dbReference type="Gene3D" id="1.10.10.10">
    <property type="entry name" value="Winged helix-like DNA-binding domain superfamily/Winged helix DNA-binding domain"/>
    <property type="match status" value="1"/>
</dbReference>
<dbReference type="PANTHER" id="PTHR30126:SF40">
    <property type="entry name" value="HTH-TYPE TRANSCRIPTIONAL REGULATOR GLTR"/>
    <property type="match status" value="1"/>
</dbReference>
<gene>
    <name evidence="6" type="ORF">GCM10023165_32200</name>
</gene>
<keyword evidence="4" id="KW-0804">Transcription</keyword>
<dbReference type="InterPro" id="IPR000847">
    <property type="entry name" value="LysR_HTH_N"/>
</dbReference>